<dbReference type="AlphaFoldDB" id="A0A212KG26"/>
<name>A0A212KG26_9BACT</name>
<reference evidence="1" key="1">
    <citation type="submission" date="2016-04" db="EMBL/GenBank/DDBJ databases">
        <authorList>
            <person name="Evans L.H."/>
            <person name="Alamgir A."/>
            <person name="Owens N."/>
            <person name="Weber N.D."/>
            <person name="Virtaneva K."/>
            <person name="Barbian K."/>
            <person name="Babar A."/>
            <person name="Rosenke K."/>
        </authorList>
    </citation>
    <scope>NUCLEOTIDE SEQUENCE</scope>
    <source>
        <strain evidence="1">86-2</strain>
    </source>
</reference>
<sequence>MSCIANIASLFFNAKIVYYKGSLTYYDSYIRAYDDTSKGNRRKHPEKCYFCYFFAVTYM</sequence>
<gene>
    <name evidence="1" type="ORF">KL86DYS2_20130</name>
</gene>
<protein>
    <submittedName>
        <fullName evidence="1">Uncharacterized protein</fullName>
    </submittedName>
</protein>
<evidence type="ECO:0000313" key="1">
    <source>
        <dbReference type="EMBL" id="SBW10568.1"/>
    </source>
</evidence>
<proteinExistence type="predicted"/>
<organism evidence="1">
    <name type="scientific">uncultured Dysgonomonas sp</name>
    <dbReference type="NCBI Taxonomy" id="206096"/>
    <lineage>
        <taxon>Bacteria</taxon>
        <taxon>Pseudomonadati</taxon>
        <taxon>Bacteroidota</taxon>
        <taxon>Bacteroidia</taxon>
        <taxon>Bacteroidales</taxon>
        <taxon>Dysgonomonadaceae</taxon>
        <taxon>Dysgonomonas</taxon>
        <taxon>environmental samples</taxon>
    </lineage>
</organism>
<dbReference type="EMBL" id="FLUL01000002">
    <property type="protein sequence ID" value="SBW10568.1"/>
    <property type="molecule type" value="Genomic_DNA"/>
</dbReference>
<accession>A0A212KG26</accession>